<proteinExistence type="predicted"/>
<gene>
    <name evidence="8" type="ORF">EWB00_004301</name>
</gene>
<dbReference type="PROSITE" id="PS50071">
    <property type="entry name" value="HOMEOBOX_2"/>
    <property type="match status" value="1"/>
</dbReference>
<feature type="domain" description="Homeobox" evidence="7">
    <location>
        <begin position="116"/>
        <end position="176"/>
    </location>
</feature>
<dbReference type="SUPFAM" id="SSF46689">
    <property type="entry name" value="Homeodomain-like"/>
    <property type="match status" value="1"/>
</dbReference>
<dbReference type="AlphaFoldDB" id="A0A4Z2D5N8"/>
<evidence type="ECO:0000256" key="4">
    <source>
        <dbReference type="ARBA" id="ARBA00023242"/>
    </source>
</evidence>
<accession>A0A4Z2D5N8</accession>
<protein>
    <submittedName>
        <fullName evidence="8">Homeobox protein MSX-2</fullName>
    </submittedName>
</protein>
<comment type="caution">
    <text evidence="8">The sequence shown here is derived from an EMBL/GenBank/DDBJ whole genome shotgun (WGS) entry which is preliminary data.</text>
</comment>
<dbReference type="GO" id="GO:0030154">
    <property type="term" value="P:cell differentiation"/>
    <property type="evidence" value="ECO:0007669"/>
    <property type="project" value="TreeGrafter"/>
</dbReference>
<evidence type="ECO:0000256" key="3">
    <source>
        <dbReference type="ARBA" id="ARBA00023155"/>
    </source>
</evidence>
<dbReference type="PROSITE" id="PS00027">
    <property type="entry name" value="HOMEOBOX_1"/>
    <property type="match status" value="1"/>
</dbReference>
<evidence type="ECO:0000256" key="6">
    <source>
        <dbReference type="RuleBase" id="RU000682"/>
    </source>
</evidence>
<keyword evidence="9" id="KW-1185">Reference proteome</keyword>
<sequence length="288" mass="33597">MNGFTIDAILGNHIVQRNKLSMNDTKGIDNNNFEQINTFYKNSTFSKDLKVNRISSSNIGFESIRSIIPEYAFNEHLNYDELSVQSKNNNDNDLESSNNSTIENNDNISSYCSKTYKSRSPRIPFSRDQILRLEKKFQNSRYLSGWEVKQLAKNLNLTETRVKIWFQNRRARERRDSSVEINSYQTVKSLQINDDYFKQSYHENSDYTIQNSYDLNFIESDKQSDQHCKHNNLFSHNNINISSSHISPSPFTTMDLNLQKSHFILNFIPNVKQLLAAVVYLGVLFIKD</sequence>
<evidence type="ECO:0000256" key="5">
    <source>
        <dbReference type="PROSITE-ProRule" id="PRU00108"/>
    </source>
</evidence>
<organism evidence="8 9">
    <name type="scientific">Schistosoma japonicum</name>
    <name type="common">Blood fluke</name>
    <dbReference type="NCBI Taxonomy" id="6182"/>
    <lineage>
        <taxon>Eukaryota</taxon>
        <taxon>Metazoa</taxon>
        <taxon>Spiralia</taxon>
        <taxon>Lophotrochozoa</taxon>
        <taxon>Platyhelminthes</taxon>
        <taxon>Trematoda</taxon>
        <taxon>Digenea</taxon>
        <taxon>Strigeidida</taxon>
        <taxon>Schistosomatoidea</taxon>
        <taxon>Schistosomatidae</taxon>
        <taxon>Schistosoma</taxon>
    </lineage>
</organism>
<dbReference type="GO" id="GO:0000981">
    <property type="term" value="F:DNA-binding transcription factor activity, RNA polymerase II-specific"/>
    <property type="evidence" value="ECO:0007669"/>
    <property type="project" value="InterPro"/>
</dbReference>
<dbReference type="OrthoDB" id="1867783at2759"/>
<dbReference type="InterPro" id="IPR009057">
    <property type="entry name" value="Homeodomain-like_sf"/>
</dbReference>
<keyword evidence="4 5" id="KW-0539">Nucleus</keyword>
<dbReference type="Pfam" id="PF00046">
    <property type="entry name" value="Homeodomain"/>
    <property type="match status" value="1"/>
</dbReference>
<dbReference type="InterPro" id="IPR001356">
    <property type="entry name" value="HD"/>
</dbReference>
<dbReference type="PANTHER" id="PTHR24340">
    <property type="entry name" value="HOMEOBOX PROTEIN NKX"/>
    <property type="match status" value="1"/>
</dbReference>
<evidence type="ECO:0000256" key="2">
    <source>
        <dbReference type="ARBA" id="ARBA00023125"/>
    </source>
</evidence>
<evidence type="ECO:0000259" key="7">
    <source>
        <dbReference type="PROSITE" id="PS50071"/>
    </source>
</evidence>
<evidence type="ECO:0000313" key="9">
    <source>
        <dbReference type="Proteomes" id="UP000311919"/>
    </source>
</evidence>
<dbReference type="Proteomes" id="UP000311919">
    <property type="component" value="Unassembled WGS sequence"/>
</dbReference>
<keyword evidence="3 5" id="KW-0371">Homeobox</keyword>
<name>A0A4Z2D5N8_SCHJA</name>
<dbReference type="Gene3D" id="1.10.10.60">
    <property type="entry name" value="Homeodomain-like"/>
    <property type="match status" value="1"/>
</dbReference>
<dbReference type="EMBL" id="SKCS01000282">
    <property type="protein sequence ID" value="TNN11805.1"/>
    <property type="molecule type" value="Genomic_DNA"/>
</dbReference>
<keyword evidence="2 5" id="KW-0238">DNA-binding</keyword>
<dbReference type="InterPro" id="IPR017970">
    <property type="entry name" value="Homeobox_CS"/>
</dbReference>
<dbReference type="InterPro" id="IPR050394">
    <property type="entry name" value="Homeobox_NK-like"/>
</dbReference>
<dbReference type="STRING" id="6182.A0A4Z2D5N8"/>
<evidence type="ECO:0000256" key="1">
    <source>
        <dbReference type="ARBA" id="ARBA00004123"/>
    </source>
</evidence>
<comment type="subcellular location">
    <subcellularLocation>
        <location evidence="1 5 6">Nucleus</location>
    </subcellularLocation>
</comment>
<evidence type="ECO:0000313" key="8">
    <source>
        <dbReference type="EMBL" id="TNN11805.1"/>
    </source>
</evidence>
<dbReference type="SMART" id="SM00389">
    <property type="entry name" value="HOX"/>
    <property type="match status" value="1"/>
</dbReference>
<reference evidence="8 9" key="1">
    <citation type="submission" date="2019-03" db="EMBL/GenBank/DDBJ databases">
        <title>An improved genome assembly of the fluke Schistosoma japonicum.</title>
        <authorList>
            <person name="Hu W."/>
            <person name="Luo F."/>
            <person name="Yin M."/>
            <person name="Mo X."/>
            <person name="Sun C."/>
            <person name="Wu Q."/>
            <person name="Zhu B."/>
            <person name="Xiang M."/>
            <person name="Wang J."/>
            <person name="Wang Y."/>
            <person name="Zhang T."/>
            <person name="Xu B."/>
            <person name="Zheng H."/>
            <person name="Feng Z."/>
        </authorList>
    </citation>
    <scope>NUCLEOTIDE SEQUENCE [LARGE SCALE GENOMIC DNA]</scope>
    <source>
        <strain evidence="8">HuSjv2</strain>
        <tissue evidence="8">Worms</tissue>
    </source>
</reference>
<dbReference type="GO" id="GO:0000978">
    <property type="term" value="F:RNA polymerase II cis-regulatory region sequence-specific DNA binding"/>
    <property type="evidence" value="ECO:0007669"/>
    <property type="project" value="TreeGrafter"/>
</dbReference>
<dbReference type="CDD" id="cd00086">
    <property type="entry name" value="homeodomain"/>
    <property type="match status" value="1"/>
</dbReference>
<feature type="DNA-binding region" description="Homeobox" evidence="5">
    <location>
        <begin position="118"/>
        <end position="177"/>
    </location>
</feature>
<dbReference type="GO" id="GO:0005634">
    <property type="term" value="C:nucleus"/>
    <property type="evidence" value="ECO:0007669"/>
    <property type="project" value="UniProtKB-SubCell"/>
</dbReference>